<dbReference type="EMBL" id="VSSQ01000024">
    <property type="protein sequence ID" value="MPL64296.1"/>
    <property type="molecule type" value="Genomic_DNA"/>
</dbReference>
<protein>
    <submittedName>
        <fullName evidence="2">Uncharacterized protein</fullName>
    </submittedName>
</protein>
<accession>A0A644TBJ3</accession>
<proteinExistence type="predicted"/>
<gene>
    <name evidence="2" type="ORF">SDC9_09948</name>
</gene>
<evidence type="ECO:0000256" key="1">
    <source>
        <dbReference type="SAM" id="MobiDB-lite"/>
    </source>
</evidence>
<sequence>MHRPRKRPKDFDLHEGSEFKRAETKLREKHAAEKGWKQDVSNRPLSRSDLGGHLSERRAFRVSFVRAAYGATGVKQNPGDITFVFSPQSHCHQDAISANSYLESPR</sequence>
<reference evidence="2" key="1">
    <citation type="submission" date="2019-08" db="EMBL/GenBank/DDBJ databases">
        <authorList>
            <person name="Kucharzyk K."/>
            <person name="Murdoch R.W."/>
            <person name="Higgins S."/>
            <person name="Loffler F."/>
        </authorList>
    </citation>
    <scope>NUCLEOTIDE SEQUENCE</scope>
</reference>
<evidence type="ECO:0000313" key="2">
    <source>
        <dbReference type="EMBL" id="MPL64296.1"/>
    </source>
</evidence>
<feature type="compositionally biased region" description="Basic and acidic residues" evidence="1">
    <location>
        <begin position="9"/>
        <end position="37"/>
    </location>
</feature>
<dbReference type="AlphaFoldDB" id="A0A644TBJ3"/>
<feature type="region of interest" description="Disordered" evidence="1">
    <location>
        <begin position="1"/>
        <end position="51"/>
    </location>
</feature>
<comment type="caution">
    <text evidence="2">The sequence shown here is derived from an EMBL/GenBank/DDBJ whole genome shotgun (WGS) entry which is preliminary data.</text>
</comment>
<name>A0A644TBJ3_9ZZZZ</name>
<organism evidence="2">
    <name type="scientific">bioreactor metagenome</name>
    <dbReference type="NCBI Taxonomy" id="1076179"/>
    <lineage>
        <taxon>unclassified sequences</taxon>
        <taxon>metagenomes</taxon>
        <taxon>ecological metagenomes</taxon>
    </lineage>
</organism>